<dbReference type="Proteomes" id="UP001571980">
    <property type="component" value="Unassembled WGS sequence"/>
</dbReference>
<evidence type="ECO:0000313" key="1">
    <source>
        <dbReference type="EMBL" id="MFA4803722.1"/>
    </source>
</evidence>
<proteinExistence type="predicted"/>
<keyword evidence="2" id="KW-1185">Reference proteome</keyword>
<accession>A0ABV4T1P5</accession>
<comment type="caution">
    <text evidence="1">The sequence shown here is derived from an EMBL/GenBank/DDBJ whole genome shotgun (WGS) entry which is preliminary data.</text>
</comment>
<reference evidence="1 2" key="1">
    <citation type="submission" date="2023-03" db="EMBL/GenBank/DDBJ databases">
        <title>Speciation in Pyrococcus: adaptation to high temperature as a mechanism.</title>
        <authorList>
            <person name="Gu J."/>
        </authorList>
    </citation>
    <scope>NUCLEOTIDE SEQUENCE [LARGE SCALE GENOMIC DNA]</scope>
    <source>
        <strain evidence="1 2">LMOA34</strain>
    </source>
</reference>
<dbReference type="EMBL" id="JARRIG010000001">
    <property type="protein sequence ID" value="MFA4803722.1"/>
    <property type="molecule type" value="Genomic_DNA"/>
</dbReference>
<dbReference type="RefSeq" id="WP_372816056.1">
    <property type="nucleotide sequence ID" value="NZ_CP122538.1"/>
</dbReference>
<evidence type="ECO:0000313" key="2">
    <source>
        <dbReference type="Proteomes" id="UP001571980"/>
    </source>
</evidence>
<organism evidence="1 2">
    <name type="scientific">Pyrococcus kukulkanii</name>
    <dbReference type="NCBI Taxonomy" id="1609559"/>
    <lineage>
        <taxon>Archaea</taxon>
        <taxon>Methanobacteriati</taxon>
        <taxon>Methanobacteriota</taxon>
        <taxon>Thermococci</taxon>
        <taxon>Thermococcales</taxon>
        <taxon>Thermococcaceae</taxon>
        <taxon>Pyrococcus</taxon>
    </lineage>
</organism>
<sequence>MVTIREVLNLERGLVIIAGNPKWLLKLLIDKFTEKGIVAMERLPVMPKFPNKIVIGNVFSVNTKYAVLFNVITDKRHHIMSKVLERAQKSVVVDYEENYMFSRILKSEIGRKSAYIITYKIETVGFEKLGIIKLENGKIVSQSYYVRKKL</sequence>
<name>A0ABV4T1P5_9EURY</name>
<gene>
    <name evidence="1" type="ORF">P8X34_03020</name>
</gene>
<protein>
    <submittedName>
        <fullName evidence="1">Uncharacterized protein</fullName>
    </submittedName>
</protein>